<proteinExistence type="predicted"/>
<dbReference type="Gene3D" id="1.25.40.10">
    <property type="entry name" value="Tetratricopeptide repeat domain"/>
    <property type="match status" value="2"/>
</dbReference>
<name>A0ABQ2GN89_9DEIO</name>
<evidence type="ECO:0008006" key="3">
    <source>
        <dbReference type="Google" id="ProtNLM"/>
    </source>
</evidence>
<gene>
    <name evidence="1" type="ORF">GCM10010841_10850</name>
</gene>
<evidence type="ECO:0000313" key="1">
    <source>
        <dbReference type="EMBL" id="GGM04348.1"/>
    </source>
</evidence>
<comment type="caution">
    <text evidence="1">The sequence shown here is derived from an EMBL/GenBank/DDBJ whole genome shotgun (WGS) entry which is preliminary data.</text>
</comment>
<dbReference type="InterPro" id="IPR027417">
    <property type="entry name" value="P-loop_NTPase"/>
</dbReference>
<sequence length="799" mass="85096">MNLRTLGDLSVEGVAFRRQKVLLLLAYLCVEGPQPRRRLAQLFWPEAANPMNSLAQHLVHLRTLPGAVQESGTQVAPGNVSCDACELRDVVRGGRARRAAQLYGGPFLETLSIPLGADLEEWVFETREAVALEVRGALLELSRNAAAHGRTEEAGRLAAQALTLRGAPPADALELPRLWHLLRLAGHPLSAQVEREAHALGLSLGMAPDLDATPFVGREKELGQLSRLRAGTLAWVSGPGGMGKSALLLALARAGGWTVLPARAGHACGTPQLLVRGRRSTDPVAPLSTLRDPALRVAIDDWEGLDEATRAALALMVRQRPGATIVVASRRHPPFDVDLHLGLGPLPPEVLAERPGLHALTDGHPTLVGAVLGGQPLDARQGARVRALPPRTREAFLLLALQDVPDLRATCRALAMNAAEFAATLSTLVTEGLSRETGHIYAAAAARERVECIHVQAHLLHLKLARALPPAAAWAHYDLSRDLWEDADEDRAAHAAARRAAELLDRGYPGDATGVLTGFTDRPELAVLHAWALLGVGRHAEALRRLDTLSGKQRADPAAVVARATALVRLGHHEEASLLARGVGGSGPEAARAASVLAHAAHIRGAWDEARRHAQIAADLWQLSGNEQERLGELVLVASMQVRLGAAPETAFRGVLDRSLGLPSVRGSALLNYAQALMDVGQAEQADAVMGEAIVELTRAGDRLGLASAHLLAGVRRQMQGALPAAAALYRQALSELTGTGDIRQMGLALSNLSEIEGDLSAFEDALEMLRRAGQHELVAQIRRNATLTLPSPGRSLRS</sequence>
<dbReference type="SUPFAM" id="SSF52540">
    <property type="entry name" value="P-loop containing nucleoside triphosphate hydrolases"/>
    <property type="match status" value="1"/>
</dbReference>
<keyword evidence="2" id="KW-1185">Reference proteome</keyword>
<dbReference type="InterPro" id="IPR011990">
    <property type="entry name" value="TPR-like_helical_dom_sf"/>
</dbReference>
<reference evidence="2" key="1">
    <citation type="journal article" date="2019" name="Int. J. Syst. Evol. Microbiol.">
        <title>The Global Catalogue of Microorganisms (GCM) 10K type strain sequencing project: providing services to taxonomists for standard genome sequencing and annotation.</title>
        <authorList>
            <consortium name="The Broad Institute Genomics Platform"/>
            <consortium name="The Broad Institute Genome Sequencing Center for Infectious Disease"/>
            <person name="Wu L."/>
            <person name="Ma J."/>
        </authorList>
    </citation>
    <scope>NUCLEOTIDE SEQUENCE [LARGE SCALE GENOMIC DNA]</scope>
    <source>
        <strain evidence="2">JCM 15443</strain>
    </source>
</reference>
<protein>
    <recommendedName>
        <fullName evidence="3">SARP family transcriptional regulator</fullName>
    </recommendedName>
</protein>
<accession>A0ABQ2GN89</accession>
<dbReference type="Proteomes" id="UP000661918">
    <property type="component" value="Unassembled WGS sequence"/>
</dbReference>
<organism evidence="1 2">
    <name type="scientific">Deinococcus aerophilus</name>
    <dbReference type="NCBI Taxonomy" id="522488"/>
    <lineage>
        <taxon>Bacteria</taxon>
        <taxon>Thermotogati</taxon>
        <taxon>Deinococcota</taxon>
        <taxon>Deinococci</taxon>
        <taxon>Deinococcales</taxon>
        <taxon>Deinococcaceae</taxon>
        <taxon>Deinococcus</taxon>
    </lineage>
</organism>
<evidence type="ECO:0000313" key="2">
    <source>
        <dbReference type="Proteomes" id="UP000661918"/>
    </source>
</evidence>
<dbReference type="SUPFAM" id="SSF48452">
    <property type="entry name" value="TPR-like"/>
    <property type="match status" value="1"/>
</dbReference>
<dbReference type="EMBL" id="BMOM01000006">
    <property type="protein sequence ID" value="GGM04348.1"/>
    <property type="molecule type" value="Genomic_DNA"/>
</dbReference>